<organism evidence="2">
    <name type="scientific">uncultured delta proteobacterium</name>
    <dbReference type="NCBI Taxonomy" id="34034"/>
    <lineage>
        <taxon>Bacteria</taxon>
        <taxon>Deltaproteobacteria</taxon>
        <taxon>environmental samples</taxon>
    </lineage>
</organism>
<feature type="transmembrane region" description="Helical" evidence="1">
    <location>
        <begin position="32"/>
        <end position="52"/>
    </location>
</feature>
<protein>
    <submittedName>
        <fullName evidence="2">Uncharacterized protein</fullName>
    </submittedName>
</protein>
<evidence type="ECO:0000313" key="2">
    <source>
        <dbReference type="EMBL" id="SBV98399.1"/>
    </source>
</evidence>
<keyword evidence="1" id="KW-0472">Membrane</keyword>
<proteinExistence type="predicted"/>
<accession>A0A212JG34</accession>
<keyword evidence="1" id="KW-1133">Transmembrane helix</keyword>
<dbReference type="AlphaFoldDB" id="A0A212JG34"/>
<reference evidence="2" key="1">
    <citation type="submission" date="2016-04" db="EMBL/GenBank/DDBJ databases">
        <authorList>
            <person name="Evans L.H."/>
            <person name="Alamgir A."/>
            <person name="Owens N."/>
            <person name="Weber N.D."/>
            <person name="Virtaneva K."/>
            <person name="Barbian K."/>
            <person name="Babar A."/>
            <person name="Rosenke K."/>
        </authorList>
    </citation>
    <scope>NUCLEOTIDE SEQUENCE</scope>
    <source>
        <strain evidence="2">86</strain>
    </source>
</reference>
<sequence length="209" mass="23280">MYSARVRGVRAARRPVPAAVIPVFFMIRPYGSYMYINLILGVVALVVVWLFLKKLLVKDDTLRENPAELLEKEVARRRAQEEELARAFERLRGKGKERMRPVVAALEEMRSAMPSLAGSAGAAQKALDWDDEGDSVMIRVHGREEGDAASSLAVSWRVPDLDLQKAARFGDDLPGAYILRRSDTGREEVVSTLDACVRGITSFIVDFMA</sequence>
<name>A0A212JG34_9DELT</name>
<evidence type="ECO:0000256" key="1">
    <source>
        <dbReference type="SAM" id="Phobius"/>
    </source>
</evidence>
<dbReference type="EMBL" id="FLUQ01000001">
    <property type="protein sequence ID" value="SBV98399.1"/>
    <property type="molecule type" value="Genomic_DNA"/>
</dbReference>
<keyword evidence="1" id="KW-0812">Transmembrane</keyword>
<gene>
    <name evidence="2" type="ORF">KL86DPRO_11383</name>
</gene>